<comment type="function">
    <text evidence="2">Catalyzes the reduction of dTDP-6-deoxy-L-lyxo-4-hexulose to yield dTDP-L-rhamnose.</text>
</comment>
<feature type="region of interest" description="Disordered" evidence="3">
    <location>
        <begin position="1"/>
        <end position="117"/>
    </location>
</feature>
<name>A0A4Y8PX17_9BACL</name>
<dbReference type="GO" id="GO:0005829">
    <property type="term" value="C:cytosol"/>
    <property type="evidence" value="ECO:0007669"/>
    <property type="project" value="TreeGrafter"/>
</dbReference>
<feature type="domain" description="RmlD-like substrate binding" evidence="4">
    <location>
        <begin position="122"/>
        <end position="399"/>
    </location>
</feature>
<gene>
    <name evidence="5" type="ORF">B5M42_16460</name>
</gene>
<dbReference type="OrthoDB" id="9803892at2"/>
<dbReference type="InterPro" id="IPR005913">
    <property type="entry name" value="dTDP_dehydrorham_reduct"/>
</dbReference>
<dbReference type="EC" id="1.1.1.133" evidence="2"/>
<evidence type="ECO:0000313" key="5">
    <source>
        <dbReference type="EMBL" id="TFE85784.1"/>
    </source>
</evidence>
<evidence type="ECO:0000259" key="4">
    <source>
        <dbReference type="Pfam" id="PF04321"/>
    </source>
</evidence>
<evidence type="ECO:0000256" key="2">
    <source>
        <dbReference type="RuleBase" id="RU364082"/>
    </source>
</evidence>
<dbReference type="EMBL" id="MYFO01000023">
    <property type="protein sequence ID" value="TFE85784.1"/>
    <property type="molecule type" value="Genomic_DNA"/>
</dbReference>
<dbReference type="Proteomes" id="UP000298246">
    <property type="component" value="Unassembled WGS sequence"/>
</dbReference>
<dbReference type="Gene3D" id="3.90.25.10">
    <property type="entry name" value="UDP-galactose 4-epimerase, domain 1"/>
    <property type="match status" value="1"/>
</dbReference>
<keyword evidence="2" id="KW-0560">Oxidoreductase</keyword>
<evidence type="ECO:0000256" key="3">
    <source>
        <dbReference type="SAM" id="MobiDB-lite"/>
    </source>
</evidence>
<comment type="pathway">
    <text evidence="2">Carbohydrate biosynthesis; dTDP-L-rhamnose biosynthesis.</text>
</comment>
<comment type="similarity">
    <text evidence="1 2">Belongs to the dTDP-4-dehydrorhamnose reductase family.</text>
</comment>
<dbReference type="Gene3D" id="3.40.50.720">
    <property type="entry name" value="NAD(P)-binding Rossmann-like Domain"/>
    <property type="match status" value="1"/>
</dbReference>
<keyword evidence="2" id="KW-0521">NADP</keyword>
<dbReference type="InterPro" id="IPR029903">
    <property type="entry name" value="RmlD-like-bd"/>
</dbReference>
<comment type="caution">
    <text evidence="5">The sequence shown here is derived from an EMBL/GenBank/DDBJ whole genome shotgun (WGS) entry which is preliminary data.</text>
</comment>
<dbReference type="AlphaFoldDB" id="A0A4Y8PX17"/>
<dbReference type="NCBIfam" id="TIGR01214">
    <property type="entry name" value="rmlD"/>
    <property type="match status" value="1"/>
</dbReference>
<dbReference type="InterPro" id="IPR036291">
    <property type="entry name" value="NAD(P)-bd_dom_sf"/>
</dbReference>
<dbReference type="GO" id="GO:0008831">
    <property type="term" value="F:dTDP-4-dehydrorhamnose reductase activity"/>
    <property type="evidence" value="ECO:0007669"/>
    <property type="project" value="UniProtKB-EC"/>
</dbReference>
<evidence type="ECO:0000256" key="1">
    <source>
        <dbReference type="ARBA" id="ARBA00010944"/>
    </source>
</evidence>
<accession>A0A4Y8PX17</accession>
<evidence type="ECO:0000313" key="6">
    <source>
        <dbReference type="Proteomes" id="UP000298246"/>
    </source>
</evidence>
<dbReference type="Pfam" id="PF04321">
    <property type="entry name" value="RmlD_sub_bind"/>
    <property type="match status" value="1"/>
</dbReference>
<dbReference type="PANTHER" id="PTHR10491">
    <property type="entry name" value="DTDP-4-DEHYDRORHAMNOSE REDUCTASE"/>
    <property type="match status" value="1"/>
</dbReference>
<reference evidence="5 6" key="1">
    <citation type="submission" date="2017-03" db="EMBL/GenBank/DDBJ databases">
        <title>Isolation of Levoglucosan Utilizing Bacteria.</title>
        <authorList>
            <person name="Arya A.S."/>
        </authorList>
    </citation>
    <scope>NUCLEOTIDE SEQUENCE [LARGE SCALE GENOMIC DNA]</scope>
    <source>
        <strain evidence="5 6">MEC069</strain>
    </source>
</reference>
<dbReference type="UniPathway" id="UPA00124"/>
<dbReference type="SUPFAM" id="SSF51735">
    <property type="entry name" value="NAD(P)-binding Rossmann-fold domains"/>
    <property type="match status" value="1"/>
</dbReference>
<organism evidence="5 6">
    <name type="scientific">Paenibacillus athensensis</name>
    <dbReference type="NCBI Taxonomy" id="1967502"/>
    <lineage>
        <taxon>Bacteria</taxon>
        <taxon>Bacillati</taxon>
        <taxon>Bacillota</taxon>
        <taxon>Bacilli</taxon>
        <taxon>Bacillales</taxon>
        <taxon>Paenibacillaceae</taxon>
        <taxon>Paenibacillus</taxon>
    </lineage>
</organism>
<dbReference type="CDD" id="cd05254">
    <property type="entry name" value="dTDP_HR_like_SDR_e"/>
    <property type="match status" value="1"/>
</dbReference>
<dbReference type="GO" id="GO:0019305">
    <property type="term" value="P:dTDP-rhamnose biosynthetic process"/>
    <property type="evidence" value="ECO:0007669"/>
    <property type="project" value="UniProtKB-UniPathway"/>
</dbReference>
<protein>
    <recommendedName>
        <fullName evidence="2">dTDP-4-dehydrorhamnose reductase</fullName>
        <ecNumber evidence="2">1.1.1.133</ecNumber>
    </recommendedName>
</protein>
<keyword evidence="6" id="KW-1185">Reference proteome</keyword>
<proteinExistence type="inferred from homology"/>
<sequence length="403" mass="44308">MQVRTNPYFKRRCGYAGKRNERPVGTSSAGTRGAGWEQRRSSCSGSGRRCDAHCSSSHPSIRRRDAHCSSSHPSSRCDAHSNSSHPSNRWRRDAHCSFSHPSNRSRRRDMRKGSLVGSGSAMKVLLTGAGGQLGRELQRLLAPRHQVTALMREQLDVRDAERTEALLQAERPDVVIHGAAFTDADRAEREVEHAYEVNAIGTWRLAQAVQLVDAKLVCLSTDQVFDGMKGAPYEEDDRPEPRSIYGQSKLLGEKLAAASCDKLFIVRTSWLYGASGSSWVTQAAQRALTEGKLTAEDDQYGSPTYVRDLAVLLEQLMASDKYGVYHAANAGWCSRYELARHLVTGLGLEPEVVTPVPSGERAFAAVSPPFSALAGKALAANGFQTLRDWKAGLDHFLQHDFGR</sequence>
<feature type="compositionally biased region" description="Polar residues" evidence="3">
    <location>
        <begin position="68"/>
        <end position="87"/>
    </location>
</feature>
<dbReference type="PANTHER" id="PTHR10491:SF4">
    <property type="entry name" value="METHIONINE ADENOSYLTRANSFERASE 2 SUBUNIT BETA"/>
    <property type="match status" value="1"/>
</dbReference>